<dbReference type="KEGG" id="sxn:IAG42_33955"/>
<dbReference type="RefSeq" id="WP_188340789.1">
    <property type="nucleotide sequence ID" value="NZ_CP061281.1"/>
</dbReference>
<dbReference type="PANTHER" id="PTHR43477:SF1">
    <property type="entry name" value="DIHYDROANTICAPSIN 7-DEHYDROGENASE"/>
    <property type="match status" value="1"/>
</dbReference>
<evidence type="ECO:0000256" key="1">
    <source>
        <dbReference type="ARBA" id="ARBA00006484"/>
    </source>
</evidence>
<proteinExistence type="inferred from homology"/>
<evidence type="ECO:0000256" key="2">
    <source>
        <dbReference type="ARBA" id="ARBA00023002"/>
    </source>
</evidence>
<name>A0A7H1BHC3_9ACTN</name>
<dbReference type="SUPFAM" id="SSF51735">
    <property type="entry name" value="NAD(P)-binding Rossmann-fold domains"/>
    <property type="match status" value="1"/>
</dbReference>
<sequence length="236" mass="23932">MPKHTGRKAIVVGGTTRVGLAIAKRLVEGGAHVLLIQGWRHEVPDAAEQLGRAATLTLCAMSAGALTQAAAAHSFGAIDMLFVDAEPDPGTTGPRPYAVAVRALAPLVTDDGSVVLTTTSVDRCLPGMPDAGAHATTAAATRAFARALAVELAPRGVRVNTVSPGAIDTAAHDDTPAPRPATAPPPLGRRGSVDDVARAALFLAADATFTTGSVLSVDGGLGCADSRRRGCTEPEH</sequence>
<dbReference type="InterPro" id="IPR002347">
    <property type="entry name" value="SDR_fam"/>
</dbReference>
<dbReference type="Proteomes" id="UP000516428">
    <property type="component" value="Chromosome"/>
</dbReference>
<dbReference type="InterPro" id="IPR036291">
    <property type="entry name" value="NAD(P)-bd_dom_sf"/>
</dbReference>
<comment type="similarity">
    <text evidence="1">Belongs to the short-chain dehydrogenases/reductases (SDR) family.</text>
</comment>
<dbReference type="GO" id="GO:0016491">
    <property type="term" value="F:oxidoreductase activity"/>
    <property type="evidence" value="ECO:0007669"/>
    <property type="project" value="UniProtKB-KW"/>
</dbReference>
<organism evidence="4 5">
    <name type="scientific">Streptomyces xanthii</name>
    <dbReference type="NCBI Taxonomy" id="2768069"/>
    <lineage>
        <taxon>Bacteria</taxon>
        <taxon>Bacillati</taxon>
        <taxon>Actinomycetota</taxon>
        <taxon>Actinomycetes</taxon>
        <taxon>Kitasatosporales</taxon>
        <taxon>Streptomycetaceae</taxon>
        <taxon>Streptomyces</taxon>
    </lineage>
</organism>
<dbReference type="Gene3D" id="3.40.50.720">
    <property type="entry name" value="NAD(P)-binding Rossmann-like Domain"/>
    <property type="match status" value="2"/>
</dbReference>
<dbReference type="EMBL" id="CP061281">
    <property type="protein sequence ID" value="QNS08128.1"/>
    <property type="molecule type" value="Genomic_DNA"/>
</dbReference>
<dbReference type="InterPro" id="IPR051122">
    <property type="entry name" value="SDR_DHRS6-like"/>
</dbReference>
<protein>
    <submittedName>
        <fullName evidence="4">SDR family oxidoreductase</fullName>
    </submittedName>
</protein>
<accession>A0A7H1BHC3</accession>
<evidence type="ECO:0000313" key="4">
    <source>
        <dbReference type="EMBL" id="QNS08128.1"/>
    </source>
</evidence>
<feature type="compositionally biased region" description="Pro residues" evidence="3">
    <location>
        <begin position="177"/>
        <end position="187"/>
    </location>
</feature>
<evidence type="ECO:0000313" key="5">
    <source>
        <dbReference type="Proteomes" id="UP000516428"/>
    </source>
</evidence>
<evidence type="ECO:0000256" key="3">
    <source>
        <dbReference type="SAM" id="MobiDB-lite"/>
    </source>
</evidence>
<keyword evidence="2" id="KW-0560">Oxidoreductase</keyword>
<dbReference type="PRINTS" id="PR00081">
    <property type="entry name" value="GDHRDH"/>
</dbReference>
<dbReference type="Pfam" id="PF13561">
    <property type="entry name" value="adh_short_C2"/>
    <property type="match status" value="1"/>
</dbReference>
<feature type="region of interest" description="Disordered" evidence="3">
    <location>
        <begin position="164"/>
        <end position="191"/>
    </location>
</feature>
<gene>
    <name evidence="4" type="ORF">IAG42_33955</name>
</gene>
<dbReference type="AlphaFoldDB" id="A0A7H1BHC3"/>
<keyword evidence="5" id="KW-1185">Reference proteome</keyword>
<reference evidence="4 5" key="1">
    <citation type="submission" date="2020-09" db="EMBL/GenBank/DDBJ databases">
        <title>A novel species.</title>
        <authorList>
            <person name="Gao J."/>
        </authorList>
    </citation>
    <scope>NUCLEOTIDE SEQUENCE [LARGE SCALE GENOMIC DNA]</scope>
    <source>
        <strain evidence="4 5">CRXT-Y-14</strain>
    </source>
</reference>
<dbReference type="PANTHER" id="PTHR43477">
    <property type="entry name" value="DIHYDROANTICAPSIN 7-DEHYDROGENASE"/>
    <property type="match status" value="1"/>
</dbReference>